<dbReference type="GO" id="GO:0016616">
    <property type="term" value="F:oxidoreductase activity, acting on the CH-OH group of donors, NAD or NADP as acceptor"/>
    <property type="evidence" value="ECO:0007669"/>
    <property type="project" value="TreeGrafter"/>
</dbReference>
<keyword evidence="1" id="KW-0560">Oxidoreductase</keyword>
<sequence length="349" mass="38597">MFERTGSRYLKFYSCLIYIFSAARGKKVAELAHNYKKFGEKFHAIEVSDIGTDQFPDALKGVDAVIHTAASLAERQAPEVILASAIEGTLNVVRQAEKAGIKRIVVTSSIVSVMNPANSFTDQGMTIKLGMFQAYADILSDWHPASKETALQGSKFDVYCAAKTLAEKELWAFSDAHPHLDITTLNPPYLYGPLAETFTLPTPNYHALSTDLYIYRLLDPAGQFMDSPAHADVRDIAKAHVLALNAPLTSEVGRKRILITSPHGFDMAGTLALIAESRPQLMERLTKGTPPSFGYDRTPIDFKRVEEVLGMTKDDFQVFEDTILDTVDSLLEVEKQWAAQGHEVSIPQD</sequence>
<evidence type="ECO:0000313" key="5">
    <source>
        <dbReference type="Proteomes" id="UP000717328"/>
    </source>
</evidence>
<feature type="domain" description="NAD-dependent epimerase/dehydratase" evidence="3">
    <location>
        <begin position="34"/>
        <end position="251"/>
    </location>
</feature>
<reference evidence="4" key="1">
    <citation type="submission" date="2021-02" db="EMBL/GenBank/DDBJ databases">
        <authorList>
            <person name="Nieuwenhuis M."/>
            <person name="Van De Peppel L.J.J."/>
        </authorList>
    </citation>
    <scope>NUCLEOTIDE SEQUENCE</scope>
    <source>
        <strain evidence="4">D49</strain>
    </source>
</reference>
<dbReference type="OrthoDB" id="2735536at2759"/>
<dbReference type="AlphaFoldDB" id="A0A9P7K617"/>
<dbReference type="Pfam" id="PF01370">
    <property type="entry name" value="Epimerase"/>
    <property type="match status" value="1"/>
</dbReference>
<dbReference type="SUPFAM" id="SSF51735">
    <property type="entry name" value="NAD(P)-binding Rossmann-fold domains"/>
    <property type="match status" value="1"/>
</dbReference>
<dbReference type="InterPro" id="IPR001509">
    <property type="entry name" value="Epimerase_deHydtase"/>
</dbReference>
<dbReference type="EMBL" id="JABCKI010005812">
    <property type="protein sequence ID" value="KAG5637664.1"/>
    <property type="molecule type" value="Genomic_DNA"/>
</dbReference>
<dbReference type="InterPro" id="IPR050425">
    <property type="entry name" value="NAD(P)_dehydrat-like"/>
</dbReference>
<keyword evidence="5" id="KW-1185">Reference proteome</keyword>
<evidence type="ECO:0000259" key="3">
    <source>
        <dbReference type="Pfam" id="PF01370"/>
    </source>
</evidence>
<accession>A0A9P7K617</accession>
<reference evidence="4" key="2">
    <citation type="submission" date="2021-10" db="EMBL/GenBank/DDBJ databases">
        <title>Phylogenomics reveals ancestral predisposition of the termite-cultivated fungus Termitomyces towards a domesticated lifestyle.</title>
        <authorList>
            <person name="Auxier B."/>
            <person name="Grum-Grzhimaylo A."/>
            <person name="Cardenas M.E."/>
            <person name="Lodge J.D."/>
            <person name="Laessoe T."/>
            <person name="Pedersen O."/>
            <person name="Smith M.E."/>
            <person name="Kuyper T.W."/>
            <person name="Franco-Molano E.A."/>
            <person name="Baroni T.J."/>
            <person name="Aanen D.K."/>
        </authorList>
    </citation>
    <scope>NUCLEOTIDE SEQUENCE</scope>
    <source>
        <strain evidence="4">D49</strain>
    </source>
</reference>
<dbReference type="Gene3D" id="3.40.50.720">
    <property type="entry name" value="NAD(P)-binding Rossmann-like Domain"/>
    <property type="match status" value="1"/>
</dbReference>
<evidence type="ECO:0000256" key="2">
    <source>
        <dbReference type="ARBA" id="ARBA00023445"/>
    </source>
</evidence>
<dbReference type="Proteomes" id="UP000717328">
    <property type="component" value="Unassembled WGS sequence"/>
</dbReference>
<comment type="similarity">
    <text evidence="2">Belongs to the NAD(P)-dependent epimerase/dehydratase family. Dihydroflavonol-4-reductase subfamily.</text>
</comment>
<name>A0A9P7K617_9AGAR</name>
<organism evidence="4 5">
    <name type="scientific">Sphagnurus paluster</name>
    <dbReference type="NCBI Taxonomy" id="117069"/>
    <lineage>
        <taxon>Eukaryota</taxon>
        <taxon>Fungi</taxon>
        <taxon>Dikarya</taxon>
        <taxon>Basidiomycota</taxon>
        <taxon>Agaricomycotina</taxon>
        <taxon>Agaricomycetes</taxon>
        <taxon>Agaricomycetidae</taxon>
        <taxon>Agaricales</taxon>
        <taxon>Tricholomatineae</taxon>
        <taxon>Lyophyllaceae</taxon>
        <taxon>Sphagnurus</taxon>
    </lineage>
</organism>
<evidence type="ECO:0000313" key="4">
    <source>
        <dbReference type="EMBL" id="KAG5637664.1"/>
    </source>
</evidence>
<gene>
    <name evidence="4" type="ORF">H0H81_003685</name>
</gene>
<proteinExistence type="inferred from homology"/>
<protein>
    <recommendedName>
        <fullName evidence="3">NAD-dependent epimerase/dehydratase domain-containing protein</fullName>
    </recommendedName>
</protein>
<dbReference type="PANTHER" id="PTHR10366:SF564">
    <property type="entry name" value="STEROL-4-ALPHA-CARBOXYLATE 3-DEHYDROGENASE, DECARBOXYLATING"/>
    <property type="match status" value="1"/>
</dbReference>
<comment type="caution">
    <text evidence="4">The sequence shown here is derived from an EMBL/GenBank/DDBJ whole genome shotgun (WGS) entry which is preliminary data.</text>
</comment>
<dbReference type="InterPro" id="IPR036291">
    <property type="entry name" value="NAD(P)-bd_dom_sf"/>
</dbReference>
<evidence type="ECO:0000256" key="1">
    <source>
        <dbReference type="ARBA" id="ARBA00023002"/>
    </source>
</evidence>
<dbReference type="PANTHER" id="PTHR10366">
    <property type="entry name" value="NAD DEPENDENT EPIMERASE/DEHYDRATASE"/>
    <property type="match status" value="1"/>
</dbReference>